<dbReference type="STRING" id="703135.A0A2A9NE88"/>
<evidence type="ECO:0008006" key="9">
    <source>
        <dbReference type="Google" id="ProtNLM"/>
    </source>
</evidence>
<feature type="domain" description="Isopenicillin N synthase-like Fe(2+) 2OG dioxygenase" evidence="5">
    <location>
        <begin position="195"/>
        <end position="284"/>
    </location>
</feature>
<dbReference type="Pfam" id="PF14226">
    <property type="entry name" value="DIOX_N"/>
    <property type="match status" value="1"/>
</dbReference>
<feature type="domain" description="Non-haem dioxygenase N-terminal" evidence="6">
    <location>
        <begin position="29"/>
        <end position="130"/>
    </location>
</feature>
<dbReference type="GO" id="GO:0046872">
    <property type="term" value="F:metal ion binding"/>
    <property type="evidence" value="ECO:0007669"/>
    <property type="project" value="UniProtKB-KW"/>
</dbReference>
<keyword evidence="8" id="KW-1185">Reference proteome</keyword>
<keyword evidence="4" id="KW-0408">Iron</keyword>
<dbReference type="PRINTS" id="PR00682">
    <property type="entry name" value="IPNSYNTHASE"/>
</dbReference>
<keyword evidence="2" id="KW-0479">Metal-binding</keyword>
<evidence type="ECO:0000256" key="2">
    <source>
        <dbReference type="ARBA" id="ARBA00022723"/>
    </source>
</evidence>
<evidence type="ECO:0000256" key="1">
    <source>
        <dbReference type="ARBA" id="ARBA00008056"/>
    </source>
</evidence>
<evidence type="ECO:0000313" key="8">
    <source>
        <dbReference type="Proteomes" id="UP000242287"/>
    </source>
</evidence>
<dbReference type="GO" id="GO:0016491">
    <property type="term" value="F:oxidoreductase activity"/>
    <property type="evidence" value="ECO:0007669"/>
    <property type="project" value="UniProtKB-KW"/>
</dbReference>
<sequence>MPSLVHPPTPVFIEPPPTKENLDFANLAIVDLSKYHSSDGKAELIETVKTALSTIGFFYVINHGYTQEQRNRIFDIANIPFTQVSDEDKQKYLGRMKETGSYQGYKLRQYWHIDAGVRDQLEHYNLNRNVFHREHPEALRPFVPELDAFVRFNHFNVLLPLLRLLALGLELPEDTFVKMHNFDVDPDVSDSWLRFMKYYPRSEEEEVKTKNVWLKGHVDFGTLTLLWSQPVSALQILGPDGVWKWVKHLDNALVVNAGEAMEMLSGGFYKGTIHRVVQPPVDQRHLTRLGVFYFVLADDHVKLVPLQQSPVLQRIGIKRRCDDAVAPTMGQYRKGRIAAYGQSVLKPGKDKGVEEEVIGGVVVKHYN</sequence>
<protein>
    <recommendedName>
        <fullName evidence="9">Fe2OG dioxygenase domain-containing protein</fullName>
    </recommendedName>
</protein>
<gene>
    <name evidence="7" type="ORF">AMATHDRAFT_77105</name>
</gene>
<evidence type="ECO:0000259" key="6">
    <source>
        <dbReference type="Pfam" id="PF14226"/>
    </source>
</evidence>
<dbReference type="InterPro" id="IPR026992">
    <property type="entry name" value="DIOX_N"/>
</dbReference>
<dbReference type="AlphaFoldDB" id="A0A2A9NE88"/>
<dbReference type="PANTHER" id="PTHR10209:SF867">
    <property type="entry name" value="2-OXOGLUTARATE (2OG) AND FE(II)-DEPENDENT OXYGENASE SUPERFAMILY PROTEIN"/>
    <property type="match status" value="1"/>
</dbReference>
<keyword evidence="3" id="KW-0560">Oxidoreductase</keyword>
<dbReference type="Proteomes" id="UP000242287">
    <property type="component" value="Unassembled WGS sequence"/>
</dbReference>
<dbReference type="InterPro" id="IPR027443">
    <property type="entry name" value="IPNS-like_sf"/>
</dbReference>
<dbReference type="Gene3D" id="2.60.120.330">
    <property type="entry name" value="B-lactam Antibiotic, Isopenicillin N Synthase, Chain"/>
    <property type="match status" value="1"/>
</dbReference>
<dbReference type="EMBL" id="KZ302100">
    <property type="protein sequence ID" value="PFH47634.1"/>
    <property type="molecule type" value="Genomic_DNA"/>
</dbReference>
<dbReference type="InterPro" id="IPR044861">
    <property type="entry name" value="IPNS-like_FE2OG_OXY"/>
</dbReference>
<organism evidence="7 8">
    <name type="scientific">Amanita thiersii Skay4041</name>
    <dbReference type="NCBI Taxonomy" id="703135"/>
    <lineage>
        <taxon>Eukaryota</taxon>
        <taxon>Fungi</taxon>
        <taxon>Dikarya</taxon>
        <taxon>Basidiomycota</taxon>
        <taxon>Agaricomycotina</taxon>
        <taxon>Agaricomycetes</taxon>
        <taxon>Agaricomycetidae</taxon>
        <taxon>Agaricales</taxon>
        <taxon>Pluteineae</taxon>
        <taxon>Amanitaceae</taxon>
        <taxon>Amanita</taxon>
    </lineage>
</organism>
<name>A0A2A9NE88_9AGAR</name>
<evidence type="ECO:0000313" key="7">
    <source>
        <dbReference type="EMBL" id="PFH47634.1"/>
    </source>
</evidence>
<evidence type="ECO:0000259" key="5">
    <source>
        <dbReference type="Pfam" id="PF03171"/>
    </source>
</evidence>
<dbReference type="Pfam" id="PF03171">
    <property type="entry name" value="2OG-FeII_Oxy"/>
    <property type="match status" value="1"/>
</dbReference>
<reference evidence="7 8" key="1">
    <citation type="submission" date="2014-02" db="EMBL/GenBank/DDBJ databases">
        <title>Transposable element dynamics among asymbiotic and ectomycorrhizal Amanita fungi.</title>
        <authorList>
            <consortium name="DOE Joint Genome Institute"/>
            <person name="Hess J."/>
            <person name="Skrede I."/>
            <person name="Wolfe B."/>
            <person name="LaButti K."/>
            <person name="Ohm R.A."/>
            <person name="Grigoriev I.V."/>
            <person name="Pringle A."/>
        </authorList>
    </citation>
    <scope>NUCLEOTIDE SEQUENCE [LARGE SCALE GENOMIC DNA]</scope>
    <source>
        <strain evidence="7 8">SKay4041</strain>
    </source>
</reference>
<evidence type="ECO:0000256" key="4">
    <source>
        <dbReference type="ARBA" id="ARBA00023004"/>
    </source>
</evidence>
<comment type="similarity">
    <text evidence="1">Belongs to the iron/ascorbate-dependent oxidoreductase family.</text>
</comment>
<dbReference type="SUPFAM" id="SSF51197">
    <property type="entry name" value="Clavaminate synthase-like"/>
    <property type="match status" value="1"/>
</dbReference>
<proteinExistence type="inferred from homology"/>
<evidence type="ECO:0000256" key="3">
    <source>
        <dbReference type="ARBA" id="ARBA00023002"/>
    </source>
</evidence>
<dbReference type="OrthoDB" id="406156at2759"/>
<accession>A0A2A9NE88</accession>
<dbReference type="PANTHER" id="PTHR10209">
    <property type="entry name" value="OXIDOREDUCTASE, 2OG-FE II OXYGENASE FAMILY PROTEIN"/>
    <property type="match status" value="1"/>
</dbReference>